<dbReference type="InterPro" id="IPR006094">
    <property type="entry name" value="Oxid_FAD_bind_N"/>
</dbReference>
<comment type="cofactor">
    <cofactor evidence="1">
        <name>FAD</name>
        <dbReference type="ChEBI" id="CHEBI:57692"/>
    </cofactor>
</comment>
<gene>
    <name evidence="7" type="ORF">G5C51_22000</name>
</gene>
<dbReference type="AlphaFoldDB" id="A0A6G4U3I1"/>
<organism evidence="7 8">
    <name type="scientific">Streptomyces coryli</name>
    <dbReference type="NCBI Taxonomy" id="1128680"/>
    <lineage>
        <taxon>Bacteria</taxon>
        <taxon>Bacillati</taxon>
        <taxon>Actinomycetota</taxon>
        <taxon>Actinomycetes</taxon>
        <taxon>Kitasatosporales</taxon>
        <taxon>Streptomycetaceae</taxon>
        <taxon>Streptomyces</taxon>
    </lineage>
</organism>
<dbReference type="InterPro" id="IPR016169">
    <property type="entry name" value="FAD-bd_PCMH_sub2"/>
</dbReference>
<dbReference type="PANTHER" id="PTHR42973">
    <property type="entry name" value="BINDING OXIDOREDUCTASE, PUTATIVE (AFU_ORTHOLOGUE AFUA_1G17690)-RELATED"/>
    <property type="match status" value="1"/>
</dbReference>
<dbReference type="PANTHER" id="PTHR42973:SF39">
    <property type="entry name" value="FAD-BINDING PCMH-TYPE DOMAIN-CONTAINING PROTEIN"/>
    <property type="match status" value="1"/>
</dbReference>
<dbReference type="InterPro" id="IPR012951">
    <property type="entry name" value="BBE"/>
</dbReference>
<evidence type="ECO:0000256" key="4">
    <source>
        <dbReference type="ARBA" id="ARBA00022827"/>
    </source>
</evidence>
<dbReference type="SUPFAM" id="SSF56176">
    <property type="entry name" value="FAD-binding/transporter-associated domain-like"/>
    <property type="match status" value="1"/>
</dbReference>
<evidence type="ECO:0000313" key="7">
    <source>
        <dbReference type="EMBL" id="NGN66562.1"/>
    </source>
</evidence>
<keyword evidence="3" id="KW-0285">Flavoprotein</keyword>
<name>A0A6G4U3I1_9ACTN</name>
<dbReference type="InterPro" id="IPR036318">
    <property type="entry name" value="FAD-bd_PCMH-like_sf"/>
</dbReference>
<dbReference type="Gene3D" id="3.30.43.10">
    <property type="entry name" value="Uridine Diphospho-n-acetylenolpyruvylglucosamine Reductase, domain 2"/>
    <property type="match status" value="1"/>
</dbReference>
<dbReference type="Gene3D" id="3.40.462.20">
    <property type="match status" value="1"/>
</dbReference>
<dbReference type="GO" id="GO:0016491">
    <property type="term" value="F:oxidoreductase activity"/>
    <property type="evidence" value="ECO:0007669"/>
    <property type="project" value="UniProtKB-KW"/>
</dbReference>
<dbReference type="RefSeq" id="WP_165239875.1">
    <property type="nucleotide sequence ID" value="NZ_JAAKZV010000101.1"/>
</dbReference>
<evidence type="ECO:0000256" key="5">
    <source>
        <dbReference type="ARBA" id="ARBA00023002"/>
    </source>
</evidence>
<dbReference type="Pfam" id="PF08031">
    <property type="entry name" value="BBE"/>
    <property type="match status" value="1"/>
</dbReference>
<evidence type="ECO:0000256" key="2">
    <source>
        <dbReference type="ARBA" id="ARBA00005466"/>
    </source>
</evidence>
<dbReference type="Pfam" id="PF01565">
    <property type="entry name" value="FAD_binding_4"/>
    <property type="match status" value="1"/>
</dbReference>
<reference evidence="7 8" key="1">
    <citation type="submission" date="2020-02" db="EMBL/GenBank/DDBJ databases">
        <title>Whole-genome analyses of novel actinobacteria.</title>
        <authorList>
            <person name="Sahin N."/>
        </authorList>
    </citation>
    <scope>NUCLEOTIDE SEQUENCE [LARGE SCALE GENOMIC DNA]</scope>
    <source>
        <strain evidence="7 8">A7024</strain>
    </source>
</reference>
<feature type="domain" description="FAD-binding PCMH-type" evidence="6">
    <location>
        <begin position="28"/>
        <end position="196"/>
    </location>
</feature>
<keyword evidence="4" id="KW-0274">FAD</keyword>
<dbReference type="InterPro" id="IPR050416">
    <property type="entry name" value="FAD-linked_Oxidoreductase"/>
</dbReference>
<evidence type="ECO:0000256" key="1">
    <source>
        <dbReference type="ARBA" id="ARBA00001974"/>
    </source>
</evidence>
<accession>A0A6G4U3I1</accession>
<dbReference type="PROSITE" id="PS51387">
    <property type="entry name" value="FAD_PCMH"/>
    <property type="match status" value="1"/>
</dbReference>
<dbReference type="InterPro" id="IPR016167">
    <property type="entry name" value="FAD-bd_PCMH_sub1"/>
</dbReference>
<dbReference type="Proteomes" id="UP000481583">
    <property type="component" value="Unassembled WGS sequence"/>
</dbReference>
<evidence type="ECO:0000259" key="6">
    <source>
        <dbReference type="PROSITE" id="PS51387"/>
    </source>
</evidence>
<keyword evidence="5" id="KW-0560">Oxidoreductase</keyword>
<comment type="caution">
    <text evidence="7">The sequence shown here is derived from an EMBL/GenBank/DDBJ whole genome shotgun (WGS) entry which is preliminary data.</text>
</comment>
<proteinExistence type="inferred from homology"/>
<evidence type="ECO:0000313" key="8">
    <source>
        <dbReference type="Proteomes" id="UP000481583"/>
    </source>
</evidence>
<keyword evidence="8" id="KW-1185">Reference proteome</keyword>
<evidence type="ECO:0000256" key="3">
    <source>
        <dbReference type="ARBA" id="ARBA00022630"/>
    </source>
</evidence>
<sequence>MDEISEFPALRPADEGYDAERTGFQLHGPHRPDLIVTAESPDHVRAAVAHARAHGLPVAVQATGHGVGVTADGGVLISTRRMTDVRIDPQARSAYIAAGATWGQVIEAAAPHGLAPLSGSAPSVGAIGYTLGGGLGALSRQYGYAADHVTALDVVTADGEPRHVTAESDPDLFWALRGGRDNFGIVTGMEIGLFPHPEIYGGTLAFAAEHVDAVLAGYLEWTRTLPDELMSAVSMMVHPDVPFVEEEFRGRYVLQVKLAYTGPADEGERLVAPLRALAPTLADDLRVLPFTDSHTVFKDPPFPHGYVGDGLLIDAALDVTTLQTVAKQAGPEAPTMTVLQLRHLGGAQARTPAVPNAVAGRDAGYLLSVVLPVDGVPAETVTEVLGGIRRTMAPLTTGRALNFVFGGLSGAELSEAYAPADLERLRSLKGSYDPENTFRLGQPLALTPGADAPARG</sequence>
<dbReference type="InterPro" id="IPR016166">
    <property type="entry name" value="FAD-bd_PCMH"/>
</dbReference>
<protein>
    <submittedName>
        <fullName evidence="7">FAD-binding oxidoreductase</fullName>
    </submittedName>
</protein>
<comment type="similarity">
    <text evidence="2">Belongs to the oxygen-dependent FAD-linked oxidoreductase family.</text>
</comment>
<dbReference type="Gene3D" id="3.30.465.10">
    <property type="match status" value="1"/>
</dbReference>
<dbReference type="GO" id="GO:0071949">
    <property type="term" value="F:FAD binding"/>
    <property type="evidence" value="ECO:0007669"/>
    <property type="project" value="InterPro"/>
</dbReference>
<dbReference type="EMBL" id="JAAKZV010000101">
    <property type="protein sequence ID" value="NGN66562.1"/>
    <property type="molecule type" value="Genomic_DNA"/>
</dbReference>